<evidence type="ECO:0000313" key="2">
    <source>
        <dbReference type="Proteomes" id="UP000736672"/>
    </source>
</evidence>
<keyword evidence="2" id="KW-1185">Reference proteome</keyword>
<dbReference type="Proteomes" id="UP000736672">
    <property type="component" value="Unassembled WGS sequence"/>
</dbReference>
<dbReference type="SUPFAM" id="SSF89372">
    <property type="entry name" value="Fucose-specific lectin"/>
    <property type="match status" value="1"/>
</dbReference>
<organism evidence="1 2">
    <name type="scientific">Fusarium solani</name>
    <name type="common">Filamentous fungus</name>
    <dbReference type="NCBI Taxonomy" id="169388"/>
    <lineage>
        <taxon>Eukaryota</taxon>
        <taxon>Fungi</taxon>
        <taxon>Dikarya</taxon>
        <taxon>Ascomycota</taxon>
        <taxon>Pezizomycotina</taxon>
        <taxon>Sordariomycetes</taxon>
        <taxon>Hypocreomycetidae</taxon>
        <taxon>Hypocreales</taxon>
        <taxon>Nectriaceae</taxon>
        <taxon>Fusarium</taxon>
        <taxon>Fusarium solani species complex</taxon>
    </lineage>
</organism>
<accession>A0A9P9JUT4</accession>
<evidence type="ECO:0000313" key="1">
    <source>
        <dbReference type="EMBL" id="KAH7234116.1"/>
    </source>
</evidence>
<name>A0A9P9JUT4_FUSSL</name>
<proteinExistence type="predicted"/>
<protein>
    <recommendedName>
        <fullName evidence="3">Fucose-specific lectin</fullName>
    </recommendedName>
</protein>
<reference evidence="1" key="1">
    <citation type="journal article" date="2021" name="Nat. Commun.">
        <title>Genetic determinants of endophytism in the Arabidopsis root mycobiome.</title>
        <authorList>
            <person name="Mesny F."/>
            <person name="Miyauchi S."/>
            <person name="Thiergart T."/>
            <person name="Pickel B."/>
            <person name="Atanasova L."/>
            <person name="Karlsson M."/>
            <person name="Huettel B."/>
            <person name="Barry K.W."/>
            <person name="Haridas S."/>
            <person name="Chen C."/>
            <person name="Bauer D."/>
            <person name="Andreopoulos W."/>
            <person name="Pangilinan J."/>
            <person name="LaButti K."/>
            <person name="Riley R."/>
            <person name="Lipzen A."/>
            <person name="Clum A."/>
            <person name="Drula E."/>
            <person name="Henrissat B."/>
            <person name="Kohler A."/>
            <person name="Grigoriev I.V."/>
            <person name="Martin F.M."/>
            <person name="Hacquard S."/>
        </authorList>
    </citation>
    <scope>NUCLEOTIDE SEQUENCE</scope>
    <source>
        <strain evidence="1">FSSC 5 MPI-SDFR-AT-0091</strain>
    </source>
</reference>
<dbReference type="OrthoDB" id="4652505at2759"/>
<dbReference type="EMBL" id="JAGTJS010000027">
    <property type="protein sequence ID" value="KAH7234116.1"/>
    <property type="molecule type" value="Genomic_DNA"/>
</dbReference>
<gene>
    <name evidence="1" type="ORF">B0J15DRAFT_471993</name>
</gene>
<sequence length="189" mass="21320">MPVLQLPKDVVAVQSGDKAYLFYLNSERKLTYLVSPNADGDGDYIQRRIDDENGDDIVVNDKSTQIAAIGWDEPNGVFQIRVYYVAPKGNLSEVCWTSTDPRRWYQGSLGLKNKAPHYIADGSPISATAYKRNINGQSRWSLRVFASGKDHFNDRDNPVISVYMFDYNETGQNKGSWGSEQISNAVNKW</sequence>
<comment type="caution">
    <text evidence="1">The sequence shown here is derived from an EMBL/GenBank/DDBJ whole genome shotgun (WGS) entry which is preliminary data.</text>
</comment>
<dbReference type="AlphaFoldDB" id="A0A9P9JUT4"/>
<dbReference type="Gene3D" id="2.120.10.70">
    <property type="entry name" value="Fucose-specific lectin"/>
    <property type="match status" value="1"/>
</dbReference>
<evidence type="ECO:0008006" key="3">
    <source>
        <dbReference type="Google" id="ProtNLM"/>
    </source>
</evidence>